<dbReference type="Proteomes" id="UP001595823">
    <property type="component" value="Unassembled WGS sequence"/>
</dbReference>
<sequence length="249" mass="27432">MTRESSTGTWTAIEDEGELRDLVGHPAERAATKDRSRLLPIDREWLANSPFCVLATSDAEGNCDASPKGDPRGLIHVLDDETVVVPERKGNKRMDGFFNVLRNPHVGIISLIPGRGETLRINGRATIVRDAPFFDDLVVKGHRPDLALVVEIDQVFFHCAKAFMRSRLWSPETWEPEVLPSTAELVKSSQNTPESLESLEEHYGAQYASKLYLTSGGPGSRFRRTAEGPRGGLSPSFAGPFGPGRARRP</sequence>
<accession>A0ABV8TVB3</accession>
<dbReference type="PANTHER" id="PTHR42815:SF2">
    <property type="entry name" value="FAD-BINDING, PUTATIVE (AFU_ORTHOLOGUE AFUA_6G07600)-RELATED"/>
    <property type="match status" value="1"/>
</dbReference>
<dbReference type="InterPro" id="IPR011576">
    <property type="entry name" value="Pyridox_Oxase_N"/>
</dbReference>
<dbReference type="InterPro" id="IPR012349">
    <property type="entry name" value="Split_barrel_FMN-bd"/>
</dbReference>
<feature type="domain" description="Pyridoxamine 5'-phosphate oxidase N-terminal" evidence="2">
    <location>
        <begin position="43"/>
        <end position="159"/>
    </location>
</feature>
<dbReference type="EMBL" id="JBHSDK010000005">
    <property type="protein sequence ID" value="MFC4334397.1"/>
    <property type="molecule type" value="Genomic_DNA"/>
</dbReference>
<dbReference type="InterPro" id="IPR024029">
    <property type="entry name" value="Pyridox_Oxase_FMN-dep"/>
</dbReference>
<feature type="region of interest" description="Disordered" evidence="1">
    <location>
        <begin position="214"/>
        <end position="249"/>
    </location>
</feature>
<evidence type="ECO:0000313" key="3">
    <source>
        <dbReference type="EMBL" id="MFC4334397.1"/>
    </source>
</evidence>
<dbReference type="Gene3D" id="2.30.110.10">
    <property type="entry name" value="Electron Transport, Fmn-binding Protein, Chain A"/>
    <property type="match status" value="1"/>
</dbReference>
<reference evidence="4" key="1">
    <citation type="journal article" date="2019" name="Int. J. Syst. Evol. Microbiol.">
        <title>The Global Catalogue of Microorganisms (GCM) 10K type strain sequencing project: providing services to taxonomists for standard genome sequencing and annotation.</title>
        <authorList>
            <consortium name="The Broad Institute Genomics Platform"/>
            <consortium name="The Broad Institute Genome Sequencing Center for Infectious Disease"/>
            <person name="Wu L."/>
            <person name="Ma J."/>
        </authorList>
    </citation>
    <scope>NUCLEOTIDE SEQUENCE [LARGE SCALE GENOMIC DNA]</scope>
    <source>
        <strain evidence="4">IBRC-M 10908</strain>
    </source>
</reference>
<evidence type="ECO:0000313" key="4">
    <source>
        <dbReference type="Proteomes" id="UP001595823"/>
    </source>
</evidence>
<dbReference type="SUPFAM" id="SSF50475">
    <property type="entry name" value="FMN-binding split barrel"/>
    <property type="match status" value="1"/>
</dbReference>
<keyword evidence="4" id="KW-1185">Reference proteome</keyword>
<organism evidence="3 4">
    <name type="scientific">Salininema proteolyticum</name>
    <dbReference type="NCBI Taxonomy" id="1607685"/>
    <lineage>
        <taxon>Bacteria</taxon>
        <taxon>Bacillati</taxon>
        <taxon>Actinomycetota</taxon>
        <taxon>Actinomycetes</taxon>
        <taxon>Glycomycetales</taxon>
        <taxon>Glycomycetaceae</taxon>
        <taxon>Salininema</taxon>
    </lineage>
</organism>
<name>A0ABV8TVB3_9ACTN</name>
<protein>
    <submittedName>
        <fullName evidence="3">Pyridoxamine 5'-phosphate oxidase family protein</fullName>
    </submittedName>
</protein>
<comment type="caution">
    <text evidence="3">The sequence shown here is derived from an EMBL/GenBank/DDBJ whole genome shotgun (WGS) entry which is preliminary data.</text>
</comment>
<dbReference type="NCBIfam" id="TIGR04025">
    <property type="entry name" value="PPOX_FMN_DR2398"/>
    <property type="match status" value="1"/>
</dbReference>
<gene>
    <name evidence="3" type="ORF">ACFPET_04200</name>
</gene>
<evidence type="ECO:0000259" key="2">
    <source>
        <dbReference type="Pfam" id="PF01243"/>
    </source>
</evidence>
<proteinExistence type="predicted"/>
<dbReference type="Pfam" id="PF01243">
    <property type="entry name" value="PNPOx_N"/>
    <property type="match status" value="1"/>
</dbReference>
<evidence type="ECO:0000256" key="1">
    <source>
        <dbReference type="SAM" id="MobiDB-lite"/>
    </source>
</evidence>
<dbReference type="PANTHER" id="PTHR42815">
    <property type="entry name" value="FAD-BINDING, PUTATIVE (AFU_ORTHOLOGUE AFUA_6G07600)-RELATED"/>
    <property type="match status" value="1"/>
</dbReference>
<dbReference type="RefSeq" id="WP_380618147.1">
    <property type="nucleotide sequence ID" value="NZ_JBHSDK010000005.1"/>
</dbReference>